<dbReference type="OrthoDB" id="4161595at2759"/>
<dbReference type="RefSeq" id="XP_031870236.1">
    <property type="nucleotide sequence ID" value="XM_032013636.1"/>
</dbReference>
<feature type="compositionally biased region" description="Low complexity" evidence="1">
    <location>
        <begin position="447"/>
        <end position="460"/>
    </location>
</feature>
<gene>
    <name evidence="2" type="ORF">BP5553_05013</name>
</gene>
<keyword evidence="3" id="KW-1185">Reference proteome</keyword>
<evidence type="ECO:0000256" key="1">
    <source>
        <dbReference type="SAM" id="MobiDB-lite"/>
    </source>
</evidence>
<feature type="region of interest" description="Disordered" evidence="1">
    <location>
        <begin position="430"/>
        <end position="507"/>
    </location>
</feature>
<dbReference type="STRING" id="2656787.A0A370TPZ0"/>
<dbReference type="Proteomes" id="UP000254866">
    <property type="component" value="Unassembled WGS sequence"/>
</dbReference>
<dbReference type="GeneID" id="43597862"/>
<organism evidence="2 3">
    <name type="scientific">Venustampulla echinocandica</name>
    <dbReference type="NCBI Taxonomy" id="2656787"/>
    <lineage>
        <taxon>Eukaryota</taxon>
        <taxon>Fungi</taxon>
        <taxon>Dikarya</taxon>
        <taxon>Ascomycota</taxon>
        <taxon>Pezizomycotina</taxon>
        <taxon>Leotiomycetes</taxon>
        <taxon>Helotiales</taxon>
        <taxon>Pleuroascaceae</taxon>
        <taxon>Venustampulla</taxon>
    </lineage>
</organism>
<feature type="region of interest" description="Disordered" evidence="1">
    <location>
        <begin position="345"/>
        <end position="396"/>
    </location>
</feature>
<reference evidence="2 3" key="1">
    <citation type="journal article" date="2018" name="IMA Fungus">
        <title>IMA Genome-F 9: Draft genome sequence of Annulohypoxylon stygium, Aspergillus mulundensis, Berkeleyomyces basicola (syn. Thielaviopsis basicola), Ceratocystis smalleyi, two Cercospora beticola strains, Coleophoma cylindrospora, Fusarium fracticaudum, Phialophora cf. hyalina, and Morchella septimelata.</title>
        <authorList>
            <person name="Wingfield B.D."/>
            <person name="Bills G.F."/>
            <person name="Dong Y."/>
            <person name="Huang W."/>
            <person name="Nel W.J."/>
            <person name="Swalarsk-Parry B.S."/>
            <person name="Vaghefi N."/>
            <person name="Wilken P.M."/>
            <person name="An Z."/>
            <person name="de Beer Z.W."/>
            <person name="De Vos L."/>
            <person name="Chen L."/>
            <person name="Duong T.A."/>
            <person name="Gao Y."/>
            <person name="Hammerbacher A."/>
            <person name="Kikkert J.R."/>
            <person name="Li Y."/>
            <person name="Li H."/>
            <person name="Li K."/>
            <person name="Li Q."/>
            <person name="Liu X."/>
            <person name="Ma X."/>
            <person name="Naidoo K."/>
            <person name="Pethybridge S.J."/>
            <person name="Sun J."/>
            <person name="Steenkamp E.T."/>
            <person name="van der Nest M.A."/>
            <person name="van Wyk S."/>
            <person name="Wingfield M.J."/>
            <person name="Xiong C."/>
            <person name="Yue Q."/>
            <person name="Zhang X."/>
        </authorList>
    </citation>
    <scope>NUCLEOTIDE SEQUENCE [LARGE SCALE GENOMIC DNA]</scope>
    <source>
        <strain evidence="2 3">BP 5553</strain>
    </source>
</reference>
<feature type="region of interest" description="Disordered" evidence="1">
    <location>
        <begin position="1"/>
        <end position="41"/>
    </location>
</feature>
<dbReference type="AlphaFoldDB" id="A0A370TPZ0"/>
<sequence>MSHSDGSVGPQGELTPPPSYHPDDASPVDLPKVAETPPSASLGDDTIQCMYVVDCNTGSQLRKAISHIFGRNKMCTRMIPQHVWVHYCRKHYQRSRYRNPKEYAKLQCDLVQQQIRRVHEWSFNNAAKGMPGVLQDWGLAVRKREQKRLDDMGGVKRKRTESGPNASDAGDGEDGDDDTGFARPPTAVPKWLLELCGKGYSTRGIITVFNRLHNEIIADLIPCLPDIELLPNIYVKEDSKSLKASASKMAVASSHKRSQSLGGPVRYGQPSFGTGVEFDYSHQRRPSQSSSWGTEEVPLQKRRRPNEPEDMPSHPPVLPFRRQMQLPSRPALADERQVDGRKFHIGEPAASSSSHRAPLPAPTPRRYDNPSAAAHFESSYSHDARRPAHQRSRSDVSAFGTGWSRYTAPSYPTNPAHPTDHPRPVLFEGQTGPAPAGFSMPRNDEYQAAQGSSGIQAAHQRPPFGHIRHQSTPMGRDYGPIQGTDDRRRNANITESSQARDLYKSRR</sequence>
<dbReference type="EMBL" id="NPIC01000003">
    <property type="protein sequence ID" value="RDL37580.1"/>
    <property type="molecule type" value="Genomic_DNA"/>
</dbReference>
<feature type="region of interest" description="Disordered" evidence="1">
    <location>
        <begin position="253"/>
        <end position="322"/>
    </location>
</feature>
<evidence type="ECO:0000313" key="2">
    <source>
        <dbReference type="EMBL" id="RDL37580.1"/>
    </source>
</evidence>
<feature type="region of interest" description="Disordered" evidence="1">
    <location>
        <begin position="148"/>
        <end position="183"/>
    </location>
</feature>
<evidence type="ECO:0000313" key="3">
    <source>
        <dbReference type="Proteomes" id="UP000254866"/>
    </source>
</evidence>
<comment type="caution">
    <text evidence="2">The sequence shown here is derived from an EMBL/GenBank/DDBJ whole genome shotgun (WGS) entry which is preliminary data.</text>
</comment>
<name>A0A370TPZ0_9HELO</name>
<accession>A0A370TPZ0</accession>
<proteinExistence type="predicted"/>
<evidence type="ECO:0008006" key="4">
    <source>
        <dbReference type="Google" id="ProtNLM"/>
    </source>
</evidence>
<protein>
    <recommendedName>
        <fullName evidence="4">ORP1 like protein</fullName>
    </recommendedName>
</protein>
<feature type="compositionally biased region" description="Acidic residues" evidence="1">
    <location>
        <begin position="170"/>
        <end position="179"/>
    </location>
</feature>